<feature type="compositionally biased region" description="Low complexity" evidence="1">
    <location>
        <begin position="49"/>
        <end position="58"/>
    </location>
</feature>
<feature type="compositionally biased region" description="Low complexity" evidence="1">
    <location>
        <begin position="66"/>
        <end position="85"/>
    </location>
</feature>
<comment type="caution">
    <text evidence="3">The sequence shown here is derived from an EMBL/GenBank/DDBJ whole genome shotgun (WGS) entry which is preliminary data.</text>
</comment>
<dbReference type="GO" id="GO:0010181">
    <property type="term" value="F:FMN binding"/>
    <property type="evidence" value="ECO:0007669"/>
    <property type="project" value="InterPro"/>
</dbReference>
<dbReference type="Proteomes" id="UP000078252">
    <property type="component" value="Unassembled WGS sequence"/>
</dbReference>
<reference evidence="3 4" key="1">
    <citation type="journal article" date="2016" name="Front. Microbiol.">
        <title>Genomic Resource of Rice Seed Associated Bacteria.</title>
        <authorList>
            <person name="Midha S."/>
            <person name="Bansal K."/>
            <person name="Sharma S."/>
            <person name="Kumar N."/>
            <person name="Patil P.P."/>
            <person name="Chaudhry V."/>
            <person name="Patil P.B."/>
        </authorList>
    </citation>
    <scope>NUCLEOTIDE SEQUENCE [LARGE SCALE GENOMIC DNA]</scope>
    <source>
        <strain evidence="3 4">NS184</strain>
    </source>
</reference>
<dbReference type="RefSeq" id="WP_058726576.1">
    <property type="nucleotide sequence ID" value="NZ_LDQC01000078.1"/>
</dbReference>
<feature type="compositionally biased region" description="Low complexity" evidence="1">
    <location>
        <begin position="32"/>
        <end position="41"/>
    </location>
</feature>
<feature type="region of interest" description="Disordered" evidence="1">
    <location>
        <begin position="32"/>
        <end position="93"/>
    </location>
</feature>
<dbReference type="Pfam" id="PF04205">
    <property type="entry name" value="FMN_bind"/>
    <property type="match status" value="1"/>
</dbReference>
<protein>
    <submittedName>
        <fullName evidence="3">FMN-binding protein</fullName>
    </submittedName>
</protein>
<dbReference type="GO" id="GO:0016020">
    <property type="term" value="C:membrane"/>
    <property type="evidence" value="ECO:0007669"/>
    <property type="project" value="InterPro"/>
</dbReference>
<name>A0A175RJW2_9MICO</name>
<accession>A0A175RJW2</accession>
<evidence type="ECO:0000259" key="2">
    <source>
        <dbReference type="SMART" id="SM00900"/>
    </source>
</evidence>
<dbReference type="STRING" id="33881.NS184_13275"/>
<gene>
    <name evidence="3" type="ORF">NS184_13275</name>
</gene>
<evidence type="ECO:0000256" key="1">
    <source>
        <dbReference type="SAM" id="MobiDB-lite"/>
    </source>
</evidence>
<organism evidence="3 4">
    <name type="scientific">Curtobacterium luteum</name>
    <dbReference type="NCBI Taxonomy" id="33881"/>
    <lineage>
        <taxon>Bacteria</taxon>
        <taxon>Bacillati</taxon>
        <taxon>Actinomycetota</taxon>
        <taxon>Actinomycetes</taxon>
        <taxon>Micrococcales</taxon>
        <taxon>Microbacteriaceae</taxon>
        <taxon>Curtobacterium</taxon>
    </lineage>
</organism>
<dbReference type="OrthoDB" id="8099475at2"/>
<feature type="domain" description="FMN-binding" evidence="2">
    <location>
        <begin position="99"/>
        <end position="176"/>
    </location>
</feature>
<evidence type="ECO:0000313" key="3">
    <source>
        <dbReference type="EMBL" id="KTR03658.1"/>
    </source>
</evidence>
<dbReference type="InterPro" id="IPR007329">
    <property type="entry name" value="FMN-bd"/>
</dbReference>
<dbReference type="AlphaFoldDB" id="A0A175RJW2"/>
<sequence>MRGRVLAGGIVSSAAILVIGWQVGAQPALTASQQQATTSGGSSSGAGSAGSDAGSAGSRTGGSSGAGSSSGTDSSSGTSSAGSGSVKDGTFAGQTAQTQYGPVQVQITVSGGKLTDVTALQLTNDGGRSVQISQQAAPILRQEALQAQSAQIQAVSGATYTSEGYVTSLQSALDQAGL</sequence>
<dbReference type="EMBL" id="LDQC01000078">
    <property type="protein sequence ID" value="KTR03658.1"/>
    <property type="molecule type" value="Genomic_DNA"/>
</dbReference>
<dbReference type="SMART" id="SM00900">
    <property type="entry name" value="FMN_bind"/>
    <property type="match status" value="1"/>
</dbReference>
<dbReference type="PATRIC" id="fig|33881.3.peg.3068"/>
<dbReference type="Gene3D" id="3.90.1010.20">
    <property type="match status" value="1"/>
</dbReference>
<evidence type="ECO:0000313" key="4">
    <source>
        <dbReference type="Proteomes" id="UP000078252"/>
    </source>
</evidence>
<proteinExistence type="predicted"/>